<dbReference type="PATRIC" id="fig|28229.3.peg.4617"/>
<organism evidence="1 2">
    <name type="scientific">Colwellia psychrerythraea</name>
    <name type="common">Vibrio psychroerythus</name>
    <dbReference type="NCBI Taxonomy" id="28229"/>
    <lineage>
        <taxon>Bacteria</taxon>
        <taxon>Pseudomonadati</taxon>
        <taxon>Pseudomonadota</taxon>
        <taxon>Gammaproteobacteria</taxon>
        <taxon>Alteromonadales</taxon>
        <taxon>Colwelliaceae</taxon>
        <taxon>Colwellia</taxon>
    </lineage>
</organism>
<dbReference type="Proteomes" id="UP000029868">
    <property type="component" value="Unassembled WGS sequence"/>
</dbReference>
<name>A0A099K8W0_COLPS</name>
<comment type="caution">
    <text evidence="1">The sequence shown here is derived from an EMBL/GenBank/DDBJ whole genome shotgun (WGS) entry which is preliminary data.</text>
</comment>
<dbReference type="EMBL" id="JQEC01000074">
    <property type="protein sequence ID" value="KGJ86806.1"/>
    <property type="molecule type" value="Genomic_DNA"/>
</dbReference>
<evidence type="ECO:0000313" key="2">
    <source>
        <dbReference type="Proteomes" id="UP000029868"/>
    </source>
</evidence>
<accession>A0A099K8W0</accession>
<dbReference type="OrthoDB" id="6188902at2"/>
<protein>
    <submittedName>
        <fullName evidence="1">Uncharacterized protein</fullName>
    </submittedName>
</protein>
<gene>
    <name evidence="1" type="ORF">GAB14E_4633</name>
</gene>
<evidence type="ECO:0000313" key="1">
    <source>
        <dbReference type="EMBL" id="KGJ86806.1"/>
    </source>
</evidence>
<proteinExistence type="predicted"/>
<reference evidence="1 2" key="1">
    <citation type="submission" date="2014-08" db="EMBL/GenBank/DDBJ databases">
        <title>Genomic and Phenotypic Diversity of Colwellia psychrerythraea strains from Disparate Marine Basins.</title>
        <authorList>
            <person name="Techtmann S.M."/>
            <person name="Stelling S.C."/>
            <person name="Utturkar S.M."/>
            <person name="Alshibli N."/>
            <person name="Harris A."/>
            <person name="Brown S.D."/>
            <person name="Hazen T.C."/>
        </authorList>
    </citation>
    <scope>NUCLEOTIDE SEQUENCE [LARGE SCALE GENOMIC DNA]</scope>
    <source>
        <strain evidence="1 2">GAB14E</strain>
    </source>
</reference>
<dbReference type="AlphaFoldDB" id="A0A099K8W0"/>
<sequence>MTMLLEKEDLIALNRTGENLKSVLRHLVHEFPQAAQTIAGMSNWLEFNRSNCQRILNAINKSKDGKQVLCDLPGIAGLQEFLTQVSKQSLETQFMLEARSAVAAFDSQLKKYARSHAELKRLLSHKSSITIDKNQLSAQEKREQHYVASKQLIGSSIDTLFSCYVLKESDQNKEFLQEVAMISKQNIVRSKAAPPFVQFYTRPNPDGFTTPEKITAESRIELGRFHIGVVDEYSSEGLLSAYASYSPSNSGIVFNDLPGVKSFDATFLFCNPDELANPLEHESKCSSTSISIKNPTKKLVMLVFLEKKLDMRSTVNVGCYSGNQKVEEGNLRSDDMWTERLAEFPELKVLHPDSPGAQVNGTMAIGEMSDYLFSFANLDKKNFSCYLLEVAYPIWSSTYRIYFEHSL</sequence>
<dbReference type="RefSeq" id="WP_033084538.1">
    <property type="nucleotide sequence ID" value="NZ_JQEC01000074.1"/>
</dbReference>